<reference evidence="2 4" key="1">
    <citation type="submission" date="2016-10" db="EMBL/GenBank/DDBJ databases">
        <authorList>
            <person name="de Groot N.N."/>
        </authorList>
    </citation>
    <scope>NUCLEOTIDE SEQUENCE [LARGE SCALE GENOMIC DNA]</scope>
    <source>
        <strain evidence="2 4">DSM 381</strain>
    </source>
</reference>
<dbReference type="AlphaFoldDB" id="A0A1I4IUW4"/>
<keyword evidence="3" id="KW-1185">Reference proteome</keyword>
<protein>
    <submittedName>
        <fullName evidence="2">Uncharacterized protein</fullName>
    </submittedName>
</protein>
<gene>
    <name evidence="1" type="ORF">SAMN04244571_04787</name>
    <name evidence="2" type="ORF">SAMN04244574_04699</name>
</gene>
<evidence type="ECO:0000313" key="3">
    <source>
        <dbReference type="Proteomes" id="UP000198861"/>
    </source>
</evidence>
<reference evidence="1 3" key="2">
    <citation type="submission" date="2016-10" db="EMBL/GenBank/DDBJ databases">
        <authorList>
            <person name="Varghese N."/>
            <person name="Submissions S."/>
        </authorList>
    </citation>
    <scope>NUCLEOTIDE SEQUENCE [LARGE SCALE GENOMIC DNA]</scope>
    <source>
        <strain evidence="1 3">DSM 282</strain>
    </source>
</reference>
<evidence type="ECO:0000313" key="1">
    <source>
        <dbReference type="EMBL" id="SFB65229.1"/>
    </source>
</evidence>
<dbReference type="Proteomes" id="UP000198861">
    <property type="component" value="Unassembled WGS sequence"/>
</dbReference>
<sequence length="76" mass="8650">MNQAKNPWLIPFESALNQSLFQVRLGHYPVHTGTSETPKQKITSGKLGYFVATLSLKQKRNSPENSKICFRPYKPT</sequence>
<dbReference type="Proteomes" id="UP000199579">
    <property type="component" value="Unassembled WGS sequence"/>
</dbReference>
<dbReference type="EMBL" id="FOKJ01000190">
    <property type="protein sequence ID" value="SFB65229.1"/>
    <property type="molecule type" value="Genomic_DNA"/>
</dbReference>
<evidence type="ECO:0000313" key="2">
    <source>
        <dbReference type="EMBL" id="SFL58159.1"/>
    </source>
</evidence>
<name>A0A1I4IUW4_9GAMM</name>
<organism evidence="2 4">
    <name type="scientific">Azotobacter beijerinckii</name>
    <dbReference type="NCBI Taxonomy" id="170623"/>
    <lineage>
        <taxon>Bacteria</taxon>
        <taxon>Pseudomonadati</taxon>
        <taxon>Pseudomonadota</taxon>
        <taxon>Gammaproteobacteria</taxon>
        <taxon>Pseudomonadales</taxon>
        <taxon>Pseudomonadaceae</taxon>
        <taxon>Azotobacter</taxon>
    </lineage>
</organism>
<accession>A0A1I4IUW4</accession>
<proteinExistence type="predicted"/>
<dbReference type="EMBL" id="FOSX01000177">
    <property type="protein sequence ID" value="SFL58159.1"/>
    <property type="molecule type" value="Genomic_DNA"/>
</dbReference>
<evidence type="ECO:0000313" key="4">
    <source>
        <dbReference type="Proteomes" id="UP000199579"/>
    </source>
</evidence>